<keyword evidence="3" id="KW-1185">Reference proteome</keyword>
<keyword evidence="1" id="KW-0472">Membrane</keyword>
<accession>A0A2K9LJY0</accession>
<dbReference type="RefSeq" id="WP_101894033.1">
    <property type="nucleotide sequence ID" value="NZ_CP022684.1"/>
</dbReference>
<sequence length="71" mass="7983">MIKKLAVFIVAFLVVSFLYFSLVYLIGLLLQEMGIALYDSESDQQRNFNVVLGVWLAVSVGAGVWRIKKNS</sequence>
<feature type="transmembrane region" description="Helical" evidence="1">
    <location>
        <begin position="7"/>
        <end position="30"/>
    </location>
</feature>
<evidence type="ECO:0000313" key="3">
    <source>
        <dbReference type="Proteomes" id="UP000235116"/>
    </source>
</evidence>
<protein>
    <submittedName>
        <fullName evidence="2">Uncharacterized protein</fullName>
    </submittedName>
</protein>
<evidence type="ECO:0000256" key="1">
    <source>
        <dbReference type="SAM" id="Phobius"/>
    </source>
</evidence>
<dbReference type="AlphaFoldDB" id="A0A2K9LJY0"/>
<feature type="transmembrane region" description="Helical" evidence="1">
    <location>
        <begin position="50"/>
        <end position="67"/>
    </location>
</feature>
<dbReference type="Proteomes" id="UP000235116">
    <property type="component" value="Chromosome"/>
</dbReference>
<dbReference type="KEGG" id="kak:Kalk_09580"/>
<evidence type="ECO:0000313" key="2">
    <source>
        <dbReference type="EMBL" id="AUM12648.1"/>
    </source>
</evidence>
<organism evidence="2 3">
    <name type="scientific">Ketobacter alkanivorans</name>
    <dbReference type="NCBI Taxonomy" id="1917421"/>
    <lineage>
        <taxon>Bacteria</taxon>
        <taxon>Pseudomonadati</taxon>
        <taxon>Pseudomonadota</taxon>
        <taxon>Gammaproteobacteria</taxon>
        <taxon>Pseudomonadales</taxon>
        <taxon>Ketobacteraceae</taxon>
        <taxon>Ketobacter</taxon>
    </lineage>
</organism>
<reference evidence="3" key="1">
    <citation type="submission" date="2017-08" db="EMBL/GenBank/DDBJ databases">
        <title>Direct submision.</title>
        <authorList>
            <person name="Kim S.-J."/>
            <person name="Rhee S.-K."/>
        </authorList>
    </citation>
    <scope>NUCLEOTIDE SEQUENCE [LARGE SCALE GENOMIC DNA]</scope>
    <source>
        <strain evidence="3">GI5</strain>
    </source>
</reference>
<name>A0A2K9LJY0_9GAMM</name>
<dbReference type="EMBL" id="CP022684">
    <property type="protein sequence ID" value="AUM12648.1"/>
    <property type="molecule type" value="Genomic_DNA"/>
</dbReference>
<keyword evidence="1" id="KW-1133">Transmembrane helix</keyword>
<gene>
    <name evidence="2" type="ORF">Kalk_09580</name>
</gene>
<keyword evidence="1" id="KW-0812">Transmembrane</keyword>
<proteinExistence type="predicted"/>